<dbReference type="AlphaFoldDB" id="A0A0F8W805"/>
<reference evidence="1" key="1">
    <citation type="journal article" date="2015" name="Nature">
        <title>Complex archaea that bridge the gap between prokaryotes and eukaryotes.</title>
        <authorList>
            <person name="Spang A."/>
            <person name="Saw J.H."/>
            <person name="Jorgensen S.L."/>
            <person name="Zaremba-Niedzwiedzka K."/>
            <person name="Martijn J."/>
            <person name="Lind A.E."/>
            <person name="van Eijk R."/>
            <person name="Schleper C."/>
            <person name="Guy L."/>
            <person name="Ettema T.J."/>
        </authorList>
    </citation>
    <scope>NUCLEOTIDE SEQUENCE</scope>
</reference>
<comment type="caution">
    <text evidence="1">The sequence shown here is derived from an EMBL/GenBank/DDBJ whole genome shotgun (WGS) entry which is preliminary data.</text>
</comment>
<feature type="non-terminal residue" evidence="1">
    <location>
        <position position="295"/>
    </location>
</feature>
<evidence type="ECO:0008006" key="2">
    <source>
        <dbReference type="Google" id="ProtNLM"/>
    </source>
</evidence>
<protein>
    <recommendedName>
        <fullName evidence="2">Class I SAM-dependent DNA methyltransferase</fullName>
    </recommendedName>
</protein>
<dbReference type="EMBL" id="LAZR01066852">
    <property type="protein sequence ID" value="KKK52768.1"/>
    <property type="molecule type" value="Genomic_DNA"/>
</dbReference>
<gene>
    <name evidence="1" type="ORF">LCGC14_3101590</name>
</gene>
<evidence type="ECO:0000313" key="1">
    <source>
        <dbReference type="EMBL" id="KKK52768.1"/>
    </source>
</evidence>
<sequence length="295" mass="35164">MTSAFEIKKLLDNELKPDIMGKTFEEINKNAISFFQKLFVEQLNFDLIEGDFGEIGENIPIKDWNKAAEAQKAYFISEKDDFRIIYVTTKKLTRNRERSAISSLKRERWAIKGEYICIFYAEESVIWHMVCPHYTEGKTIIRRYILGSGENHRTVSENLTMMDASFTEPLFDRVQEAFKIQVVTEKFYERYKEVFEEIKDHLLIQKIKVSDAKKFTHLLLNRFMFIYFIQKKGWINNDKNFMFNFSNKYLNSGEKNHFYEKWIKMLFFKAMSIPISEKSINQFDNDVNNVLNNIP</sequence>
<organism evidence="1">
    <name type="scientific">marine sediment metagenome</name>
    <dbReference type="NCBI Taxonomy" id="412755"/>
    <lineage>
        <taxon>unclassified sequences</taxon>
        <taxon>metagenomes</taxon>
        <taxon>ecological metagenomes</taxon>
    </lineage>
</organism>
<name>A0A0F8W805_9ZZZZ</name>
<accession>A0A0F8W805</accession>
<proteinExistence type="predicted"/>